<dbReference type="EMBL" id="QEFD01000153">
    <property type="protein sequence ID" value="PVU75223.1"/>
    <property type="molecule type" value="Genomic_DNA"/>
</dbReference>
<name>A0A2T9X554_9CREN</name>
<organism evidence="1 2">
    <name type="scientific">Acidianus hospitalis</name>
    <dbReference type="NCBI Taxonomy" id="563177"/>
    <lineage>
        <taxon>Archaea</taxon>
        <taxon>Thermoproteota</taxon>
        <taxon>Thermoprotei</taxon>
        <taxon>Sulfolobales</taxon>
        <taxon>Sulfolobaceae</taxon>
        <taxon>Acidianus</taxon>
    </lineage>
</organism>
<dbReference type="AlphaFoldDB" id="A0A2T9X554"/>
<protein>
    <submittedName>
        <fullName evidence="1">Uncharacterized protein</fullName>
    </submittedName>
</protein>
<evidence type="ECO:0000313" key="2">
    <source>
        <dbReference type="Proteomes" id="UP000245638"/>
    </source>
</evidence>
<proteinExistence type="predicted"/>
<evidence type="ECO:0000313" key="1">
    <source>
        <dbReference type="EMBL" id="PVU75223.1"/>
    </source>
</evidence>
<dbReference type="Proteomes" id="UP000245638">
    <property type="component" value="Unassembled WGS sequence"/>
</dbReference>
<comment type="caution">
    <text evidence="1">The sequence shown here is derived from an EMBL/GenBank/DDBJ whole genome shotgun (WGS) entry which is preliminary data.</text>
</comment>
<reference evidence="1 2" key="1">
    <citation type="journal article" date="2015" name="Appl. Environ. Microbiol.">
        <title>Nanoarchaeota, Their Sulfolobales Host, and Nanoarchaeota Virus Distribution across Yellowstone National Park Hot Springs.</title>
        <authorList>
            <person name="Munson-McGee J.H."/>
            <person name="Field E.K."/>
            <person name="Bateson M."/>
            <person name="Rooney C."/>
            <person name="Stepanauskas R."/>
            <person name="Young M.J."/>
        </authorList>
    </citation>
    <scope>NUCLEOTIDE SEQUENCE [LARGE SCALE GENOMIC DNA]</scope>
    <source>
        <strain evidence="1">SCGC AC-742_N10</strain>
    </source>
</reference>
<sequence length="196" mass="22592">MKVLITYGKDFPALKFDKKVVIKPGEEYRAFDFSIIKDFDQVYTYVDSPAYAFATSLLYSKDYFIVKNPYTMPTKIPRIKVKEIKDELETTKEKTVIIAGKDLVKSVVEIYGGRKIDEKEPEMNLLKMKKYEGYAIIFTPTTPSVILDTLNVADKYNVEVFLVAPVIDTTKEGRITCYLMDKEINNINAIKFLKLH</sequence>
<accession>A0A2T9X554</accession>
<gene>
    <name evidence="1" type="ORF">DDW13_05280</name>
</gene>